<gene>
    <name evidence="1" type="ORF">LOY88_003227</name>
</gene>
<organism evidence="1">
    <name type="scientific">Ophidiomyces ophidiicola</name>
    <dbReference type="NCBI Taxonomy" id="1387563"/>
    <lineage>
        <taxon>Eukaryota</taxon>
        <taxon>Fungi</taxon>
        <taxon>Dikarya</taxon>
        <taxon>Ascomycota</taxon>
        <taxon>Pezizomycotina</taxon>
        <taxon>Eurotiomycetes</taxon>
        <taxon>Eurotiomycetidae</taxon>
        <taxon>Onygenales</taxon>
        <taxon>Onygenaceae</taxon>
        <taxon>Ophidiomyces</taxon>
    </lineage>
</organism>
<proteinExistence type="predicted"/>
<accession>A0ACB8UWY6</accession>
<dbReference type="EMBL" id="JALBCA010000041">
    <property type="protein sequence ID" value="KAI2387205.1"/>
    <property type="molecule type" value="Genomic_DNA"/>
</dbReference>
<evidence type="ECO:0000313" key="1">
    <source>
        <dbReference type="EMBL" id="KAI2387205.1"/>
    </source>
</evidence>
<comment type="caution">
    <text evidence="1">The sequence shown here is derived from an EMBL/GenBank/DDBJ whole genome shotgun (WGS) entry which is preliminary data.</text>
</comment>
<protein>
    <submittedName>
        <fullName evidence="1">Uncharacterized protein</fullName>
    </submittedName>
</protein>
<sequence length="590" mass="65567">MVDKISFNGPSQYPAARHAANNSATPRDYSNRESQPRAPGEVPALAASLLVRCQTLLLELDAFQVYLAGLGKPHLVELRQFKSVVQSELKLLEKLNDLAGKAVEEDEQARRAVEDKAQNEEDSEDENGGLGTAEKSVLHSLRSSNFPFYCTVWTVAKMTCTGLVGFSKKFYWRGAKRNTVGSYREDIESAFRNSSLLNGGAEDDEMPLSKTTAPALLKRNVLVDIVADHGEEWVKVSTITPSRLLFELAKQGWDVDSDSDDDPVEDGLAGNDSDGDDMIELVKLAADMTKAAKETRVRYKHPRIRFVLTKITEGEVPPVDRIIREIRKLGVTVECRNIAEDVPGEGSLIHDTGSLEALFTSLLPSPYPHRTPTLNVDCTLLLALVSDVSHIRNLTHAPYHHRAVTRQIQLEAQNPLIPSELWPAMGDKELVCTEEAAHRMREIVATIGTQTEKLRTQLLMGELDEDLARKELISRFQTLSDHKVPTDWKLPIRVVDSHEIIEEGLENGKLPAIAREVKAQLSVINASVFIYGWVTEQMTISSNRTVAKLIETLVEENRGNDDELSGPSVWTCDTARSLIGKEHNKNSRVA</sequence>
<reference evidence="1" key="1">
    <citation type="journal article" date="2022" name="bioRxiv">
        <title>Population genetic analysis of Ophidiomyces ophidiicola, the causative agent of snake fungal disease, indicates recent introductions to the USA.</title>
        <authorList>
            <person name="Ladner J.T."/>
            <person name="Palmer J.M."/>
            <person name="Ettinger C.L."/>
            <person name="Stajich J.E."/>
            <person name="Farrell T.M."/>
            <person name="Glorioso B.M."/>
            <person name="Lawson B."/>
            <person name="Price S.J."/>
            <person name="Stengle A.G."/>
            <person name="Grear D.A."/>
            <person name="Lorch J.M."/>
        </authorList>
    </citation>
    <scope>NUCLEOTIDE SEQUENCE</scope>
    <source>
        <strain evidence="1">NWHC 24266-5</strain>
    </source>
</reference>
<name>A0ACB8UWY6_9EURO</name>